<dbReference type="SUPFAM" id="SSF53756">
    <property type="entry name" value="UDP-Glycosyltransferase/glycogen phosphorylase"/>
    <property type="match status" value="1"/>
</dbReference>
<evidence type="ECO:0000259" key="1">
    <source>
        <dbReference type="Pfam" id="PF00534"/>
    </source>
</evidence>
<dbReference type="PANTHER" id="PTHR45947">
    <property type="entry name" value="SULFOQUINOVOSYL TRANSFERASE SQD2"/>
    <property type="match status" value="1"/>
</dbReference>
<proteinExistence type="predicted"/>
<sequence>MKKPDLKKLKIAIVHDFFMEYGGAERVVEVIHDTFPQSDVFTALINRQAMKIHWYRLKDWRFHISWFGKTPLLRNYPSAFRFFTPIIWESFDFSGYDVVISSSGWFMCKGIITRPETLHLSYIHHQNKFLTYYETPDNWKTNWLKRLYGYLVGTPLRMWDFVSSSRPDIMVANSKETASRIAKYYRRESVVLYPPVFDPKIKLTEKYKKTKDYYITVNRLSKPKHIEVLIEAANELGITLYVVGTGREFGRLKAQAKKNVIFTGEISDAELSRLYMGAKGFLFASVDEEFGIAPVEAMMHGIPVIAYKSGGLKETVKDGSNGFLVDKLNSQEYIKAIRKLEKQNYQRLASNSYHQAKKYSREVFQQKLLDLVSANLKDR</sequence>
<feature type="domain" description="Glycosyl transferase family 1" evidence="1">
    <location>
        <begin position="207"/>
        <end position="361"/>
    </location>
</feature>
<name>A0A1F7KEZ0_9BACT</name>
<organism evidence="2 3">
    <name type="scientific">Candidatus Roizmanbacteria bacterium RIFOXYA1_FULL_41_12</name>
    <dbReference type="NCBI Taxonomy" id="1802082"/>
    <lineage>
        <taxon>Bacteria</taxon>
        <taxon>Candidatus Roizmaniibacteriota</taxon>
    </lineage>
</organism>
<accession>A0A1F7KEZ0</accession>
<dbReference type="Proteomes" id="UP000178450">
    <property type="component" value="Unassembled WGS sequence"/>
</dbReference>
<dbReference type="EMBL" id="MGBG01000007">
    <property type="protein sequence ID" value="OGK66416.1"/>
    <property type="molecule type" value="Genomic_DNA"/>
</dbReference>
<dbReference type="GO" id="GO:0016757">
    <property type="term" value="F:glycosyltransferase activity"/>
    <property type="evidence" value="ECO:0007669"/>
    <property type="project" value="InterPro"/>
</dbReference>
<gene>
    <name evidence="2" type="ORF">A2209_01540</name>
</gene>
<dbReference type="PANTHER" id="PTHR45947:SF3">
    <property type="entry name" value="SULFOQUINOVOSYL TRANSFERASE SQD2"/>
    <property type="match status" value="1"/>
</dbReference>
<evidence type="ECO:0000313" key="3">
    <source>
        <dbReference type="Proteomes" id="UP000178450"/>
    </source>
</evidence>
<dbReference type="Gene3D" id="3.40.50.2000">
    <property type="entry name" value="Glycogen Phosphorylase B"/>
    <property type="match status" value="2"/>
</dbReference>
<protein>
    <recommendedName>
        <fullName evidence="1">Glycosyl transferase family 1 domain-containing protein</fullName>
    </recommendedName>
</protein>
<dbReference type="Pfam" id="PF00534">
    <property type="entry name" value="Glycos_transf_1"/>
    <property type="match status" value="1"/>
</dbReference>
<dbReference type="AlphaFoldDB" id="A0A1F7KEZ0"/>
<reference evidence="2 3" key="1">
    <citation type="journal article" date="2016" name="Nat. Commun.">
        <title>Thousands of microbial genomes shed light on interconnected biogeochemical processes in an aquifer system.</title>
        <authorList>
            <person name="Anantharaman K."/>
            <person name="Brown C.T."/>
            <person name="Hug L.A."/>
            <person name="Sharon I."/>
            <person name="Castelle C.J."/>
            <person name="Probst A.J."/>
            <person name="Thomas B.C."/>
            <person name="Singh A."/>
            <person name="Wilkins M.J."/>
            <person name="Karaoz U."/>
            <person name="Brodie E.L."/>
            <person name="Williams K.H."/>
            <person name="Hubbard S.S."/>
            <person name="Banfield J.F."/>
        </authorList>
    </citation>
    <scope>NUCLEOTIDE SEQUENCE [LARGE SCALE GENOMIC DNA]</scope>
</reference>
<evidence type="ECO:0000313" key="2">
    <source>
        <dbReference type="EMBL" id="OGK66416.1"/>
    </source>
</evidence>
<dbReference type="InterPro" id="IPR001296">
    <property type="entry name" value="Glyco_trans_1"/>
</dbReference>
<comment type="caution">
    <text evidence="2">The sequence shown here is derived from an EMBL/GenBank/DDBJ whole genome shotgun (WGS) entry which is preliminary data.</text>
</comment>
<dbReference type="InterPro" id="IPR050194">
    <property type="entry name" value="Glycosyltransferase_grp1"/>
</dbReference>